<evidence type="ECO:0000313" key="2">
    <source>
        <dbReference type="EMBL" id="QAR18006.1"/>
    </source>
</evidence>
<sequence>MKRVIPYSKLENFMTYNVTNKEKLKPYSGSSVIQKSLYTSIINRFNKCECVEKDIFYGECSRVPQNSPISYMEIEDSIPTCMFTIKKIHQTYRYSTTNIDETLMAIIKSDLYSFIIREFESNKEDVNLVITCPMRINQQFIMVKILNKNVLIEEAKKNWRDIISSTILCGLRSILSHFEDMTEFYYKIVRKRRFARSVYSFIDDNKADINHILPSLETSFKSYNQCVLKYINKHLREAYMLSDYNIKFNRATVQEVCKEQGLDYYNFSTQISDAIASDVITQLKELETNFSEFNMLKKPCLKLVEGKLKIVKLKHDEEMDMDVDLGNIQLPMDADEMIEYLPGANPVEDSFYYGFPNTIEVSTEHIYTAMKKNIKTENDINNIDYISGYPFKESFKKTVFRMLKRQNDTIKVSHLFLHYFCLYIYITAVASMRSGSVPLYDNNQIERARSFSKENINSLRKKLANFKTMNIPNDQCLSFKMT</sequence>
<protein>
    <submittedName>
        <fullName evidence="2">P5 variant A</fullName>
    </submittedName>
</protein>
<dbReference type="EMBL" id="MH727576">
    <property type="protein sequence ID" value="QAR18006.1"/>
    <property type="molecule type" value="Viral_cRNA"/>
</dbReference>
<evidence type="ECO:0000259" key="1">
    <source>
        <dbReference type="Pfam" id="PF21705"/>
    </source>
</evidence>
<dbReference type="Pfam" id="PF21705">
    <property type="entry name" value="p55_CTD"/>
    <property type="match status" value="1"/>
</dbReference>
<feature type="domain" description="p55 C-terminal" evidence="1">
    <location>
        <begin position="347"/>
        <end position="425"/>
    </location>
</feature>
<organism evidence="2 3">
    <name type="scientific">pistacia virus B</name>
    <dbReference type="NCBI Taxonomy" id="2848035"/>
    <lineage>
        <taxon>Viruses</taxon>
        <taxon>Riboviria</taxon>
        <taxon>Orthornavirae</taxon>
        <taxon>Negarnaviricota</taxon>
        <taxon>Polyploviricotina</taxon>
        <taxon>Bunyaviricetes</taxon>
        <taxon>Elliovirales</taxon>
        <taxon>Fimoviridae</taxon>
        <taxon>Emaravirus</taxon>
        <taxon>Emaravirus pistaciae</taxon>
    </lineage>
</organism>
<reference evidence="2 3" key="1">
    <citation type="submission" date="2018-08" db="EMBL/GenBank/DDBJ databases">
        <title>A new emaravirus de novo discovered in Pistacia through HTS.</title>
        <authorList>
            <person name="Buzkan N."/>
            <person name="Chiumenti M."/>
            <person name="Sarpkaya O.K."/>
            <person name="Karadag S."/>
            <person name="Massart S."/>
            <person name="Minafra A."/>
        </authorList>
    </citation>
    <scope>NUCLEOTIDE SEQUENCE [LARGE SCALE GENOMIC DNA]</scope>
    <source>
        <strain evidence="2">55</strain>
    </source>
</reference>
<evidence type="ECO:0000313" key="3">
    <source>
        <dbReference type="Proteomes" id="UP000500816"/>
    </source>
</evidence>
<dbReference type="Proteomes" id="UP000500816">
    <property type="component" value="Genome"/>
</dbReference>
<dbReference type="InterPro" id="IPR048854">
    <property type="entry name" value="p55_CTD"/>
</dbReference>
<keyword evidence="3" id="KW-1185">Reference proteome</keyword>
<proteinExistence type="predicted"/>
<name>A0A410JAL5_9VIRU</name>
<accession>A0A410JAL5</accession>